<dbReference type="AlphaFoldDB" id="A0AAD8L125"/>
<protein>
    <submittedName>
        <fullName evidence="1">Uncharacterized protein</fullName>
    </submittedName>
</protein>
<sequence length="77" mass="8631">MPCFKTAFRQSKRTISWCSYAGLLQMVSEPVVGRCASEDAGPPRDELWYRARDQTDVPAGTLGSLRGWSVTSYIGWE</sequence>
<evidence type="ECO:0000313" key="1">
    <source>
        <dbReference type="EMBL" id="KAK1433529.1"/>
    </source>
</evidence>
<name>A0AAD8L125_TARER</name>
<accession>A0AAD8L125</accession>
<dbReference type="EMBL" id="JAUHHV010000002">
    <property type="protein sequence ID" value="KAK1433529.1"/>
    <property type="molecule type" value="Genomic_DNA"/>
</dbReference>
<dbReference type="Proteomes" id="UP001229421">
    <property type="component" value="Unassembled WGS sequence"/>
</dbReference>
<gene>
    <name evidence="1" type="ORF">QVD17_10440</name>
</gene>
<proteinExistence type="predicted"/>
<comment type="caution">
    <text evidence="1">The sequence shown here is derived from an EMBL/GenBank/DDBJ whole genome shotgun (WGS) entry which is preliminary data.</text>
</comment>
<evidence type="ECO:0000313" key="2">
    <source>
        <dbReference type="Proteomes" id="UP001229421"/>
    </source>
</evidence>
<organism evidence="1 2">
    <name type="scientific">Tagetes erecta</name>
    <name type="common">African marigold</name>
    <dbReference type="NCBI Taxonomy" id="13708"/>
    <lineage>
        <taxon>Eukaryota</taxon>
        <taxon>Viridiplantae</taxon>
        <taxon>Streptophyta</taxon>
        <taxon>Embryophyta</taxon>
        <taxon>Tracheophyta</taxon>
        <taxon>Spermatophyta</taxon>
        <taxon>Magnoliopsida</taxon>
        <taxon>eudicotyledons</taxon>
        <taxon>Gunneridae</taxon>
        <taxon>Pentapetalae</taxon>
        <taxon>asterids</taxon>
        <taxon>campanulids</taxon>
        <taxon>Asterales</taxon>
        <taxon>Asteraceae</taxon>
        <taxon>Asteroideae</taxon>
        <taxon>Heliantheae alliance</taxon>
        <taxon>Tageteae</taxon>
        <taxon>Tagetes</taxon>
    </lineage>
</organism>
<reference evidence="1" key="1">
    <citation type="journal article" date="2023" name="bioRxiv">
        <title>Improved chromosome-level genome assembly for marigold (Tagetes erecta).</title>
        <authorList>
            <person name="Jiang F."/>
            <person name="Yuan L."/>
            <person name="Wang S."/>
            <person name="Wang H."/>
            <person name="Xu D."/>
            <person name="Wang A."/>
            <person name="Fan W."/>
        </authorList>
    </citation>
    <scope>NUCLEOTIDE SEQUENCE</scope>
    <source>
        <strain evidence="1">WSJ</strain>
        <tissue evidence="1">Leaf</tissue>
    </source>
</reference>
<keyword evidence="2" id="KW-1185">Reference proteome</keyword>